<dbReference type="EC" id="3.1.1.29" evidence="1"/>
<dbReference type="RefSeq" id="WP_006304354.1">
    <property type="nucleotide sequence ID" value="NZ_AEDQ01000027.1"/>
</dbReference>
<organism evidence="5 6">
    <name type="scientific">Fannyhessea vaginae PB189-T1-4</name>
    <dbReference type="NCBI Taxonomy" id="866774"/>
    <lineage>
        <taxon>Bacteria</taxon>
        <taxon>Bacillati</taxon>
        <taxon>Actinomycetota</taxon>
        <taxon>Coriobacteriia</taxon>
        <taxon>Coriobacteriales</taxon>
        <taxon>Atopobiaceae</taxon>
        <taxon>Fannyhessea</taxon>
    </lineage>
</organism>
<evidence type="ECO:0000256" key="1">
    <source>
        <dbReference type="ARBA" id="ARBA00013260"/>
    </source>
</evidence>
<reference evidence="5 6" key="1">
    <citation type="submission" date="2010-08" db="EMBL/GenBank/DDBJ databases">
        <authorList>
            <person name="Durkin A.S."/>
            <person name="Madupu R."/>
            <person name="Torralba M."/>
            <person name="Gillis M."/>
            <person name="Methe B."/>
            <person name="Sutton G."/>
            <person name="Nelson K.E."/>
        </authorList>
    </citation>
    <scope>NUCLEOTIDE SEQUENCE [LARGE SCALE GENOMIC DNA]</scope>
    <source>
        <strain evidence="5 6">PB189-T1-4</strain>
    </source>
</reference>
<comment type="catalytic activity">
    <reaction evidence="4">
        <text>an N-acyl-L-alpha-aminoacyl-tRNA + H2O = an N-acyl-L-amino acid + a tRNA + H(+)</text>
        <dbReference type="Rhea" id="RHEA:54448"/>
        <dbReference type="Rhea" id="RHEA-COMP:10123"/>
        <dbReference type="Rhea" id="RHEA-COMP:13883"/>
        <dbReference type="ChEBI" id="CHEBI:15377"/>
        <dbReference type="ChEBI" id="CHEBI:15378"/>
        <dbReference type="ChEBI" id="CHEBI:59874"/>
        <dbReference type="ChEBI" id="CHEBI:78442"/>
        <dbReference type="ChEBI" id="CHEBI:138191"/>
        <dbReference type="EC" id="3.1.1.29"/>
    </reaction>
</comment>
<keyword evidence="6" id="KW-1185">Reference proteome</keyword>
<dbReference type="Proteomes" id="UP000004431">
    <property type="component" value="Unassembled WGS sequence"/>
</dbReference>
<dbReference type="Gene3D" id="3.40.1490.10">
    <property type="entry name" value="Bit1"/>
    <property type="match status" value="1"/>
</dbReference>
<evidence type="ECO:0000256" key="2">
    <source>
        <dbReference type="ARBA" id="ARBA00022801"/>
    </source>
</evidence>
<dbReference type="InterPro" id="IPR023476">
    <property type="entry name" value="Pep_tRNA_hydro_II_dom_sf"/>
</dbReference>
<dbReference type="PANTHER" id="PTHR12649">
    <property type="entry name" value="PEPTIDYL-TRNA HYDROLASE 2"/>
    <property type="match status" value="1"/>
</dbReference>
<name>A0ABN0AZF7_9ACTN</name>
<dbReference type="InterPro" id="IPR002833">
    <property type="entry name" value="PTH2"/>
</dbReference>
<proteinExistence type="inferred from homology"/>
<protein>
    <recommendedName>
        <fullName evidence="1">peptidyl-tRNA hydrolase</fullName>
        <ecNumber evidence="1">3.1.1.29</ecNumber>
    </recommendedName>
</protein>
<accession>A0ABN0AZF7</accession>
<evidence type="ECO:0000256" key="3">
    <source>
        <dbReference type="ARBA" id="ARBA00038050"/>
    </source>
</evidence>
<dbReference type="EMBL" id="AEDQ01000027">
    <property type="protein sequence ID" value="EFL43902.1"/>
    <property type="molecule type" value="Genomic_DNA"/>
</dbReference>
<keyword evidence="2 5" id="KW-0378">Hydrolase</keyword>
<comment type="similarity">
    <text evidence="3">Belongs to the PTH2 family.</text>
</comment>
<dbReference type="PANTHER" id="PTHR12649:SF11">
    <property type="entry name" value="PEPTIDYL-TRNA HYDROLASE 2, MITOCHONDRIAL"/>
    <property type="match status" value="1"/>
</dbReference>
<evidence type="ECO:0000256" key="4">
    <source>
        <dbReference type="ARBA" id="ARBA00048707"/>
    </source>
</evidence>
<dbReference type="Pfam" id="PF01981">
    <property type="entry name" value="PTH2"/>
    <property type="match status" value="1"/>
</dbReference>
<sequence length="146" mass="16097">MTLHYKAKQLIVMRKDLHMRKGKIAAQAGHACVEAVLLALARQGKLADIQLTHNDTWVTLADEPAKKPTALNDWFSAGVAKICVYVNSEDELLELAHKADAAHIVYALIQDAGITEFHGEPTYTCLAFEPCYPEVIDPLTGNLPLF</sequence>
<dbReference type="GO" id="GO:0004045">
    <property type="term" value="F:peptidyl-tRNA hydrolase activity"/>
    <property type="evidence" value="ECO:0007669"/>
    <property type="project" value="UniProtKB-EC"/>
</dbReference>
<evidence type="ECO:0000313" key="6">
    <source>
        <dbReference type="Proteomes" id="UP000004431"/>
    </source>
</evidence>
<comment type="caution">
    <text evidence="5">The sequence shown here is derived from an EMBL/GenBank/DDBJ whole genome shotgun (WGS) entry which is preliminary data.</text>
</comment>
<dbReference type="SUPFAM" id="SSF102462">
    <property type="entry name" value="Peptidyl-tRNA hydrolase II"/>
    <property type="match status" value="1"/>
</dbReference>
<dbReference type="NCBIfam" id="TIGR00283">
    <property type="entry name" value="arch_pth2"/>
    <property type="match status" value="1"/>
</dbReference>
<gene>
    <name evidence="5" type="primary">pth2</name>
    <name evidence="5" type="ORF">HMPREF9248_0224</name>
</gene>
<evidence type="ECO:0000313" key="5">
    <source>
        <dbReference type="EMBL" id="EFL43902.1"/>
    </source>
</evidence>